<feature type="compositionally biased region" description="Pro residues" evidence="1">
    <location>
        <begin position="1"/>
        <end position="11"/>
    </location>
</feature>
<accession>Q5ZEE2</accession>
<dbReference type="EMBL" id="AP002540">
    <property type="protein sequence ID" value="BAD61130.1"/>
    <property type="molecule type" value="Genomic_DNA"/>
</dbReference>
<proteinExistence type="predicted"/>
<organism evidence="2">
    <name type="scientific">Oryza sativa subsp. japonica</name>
    <name type="common">Rice</name>
    <dbReference type="NCBI Taxonomy" id="39947"/>
    <lineage>
        <taxon>Eukaryota</taxon>
        <taxon>Viridiplantae</taxon>
        <taxon>Streptophyta</taxon>
        <taxon>Embryophyta</taxon>
        <taxon>Tracheophyta</taxon>
        <taxon>Spermatophyta</taxon>
        <taxon>Magnoliopsida</taxon>
        <taxon>Liliopsida</taxon>
        <taxon>Poales</taxon>
        <taxon>Poaceae</taxon>
        <taxon>BOP clade</taxon>
        <taxon>Oryzoideae</taxon>
        <taxon>Oryzeae</taxon>
        <taxon>Oryzinae</taxon>
        <taxon>Oryza</taxon>
        <taxon>Oryza sativa</taxon>
    </lineage>
</organism>
<feature type="region of interest" description="Disordered" evidence="1">
    <location>
        <begin position="1"/>
        <end position="119"/>
    </location>
</feature>
<evidence type="ECO:0000313" key="2">
    <source>
        <dbReference type="EMBL" id="BAD61130.1"/>
    </source>
</evidence>
<evidence type="ECO:0000256" key="1">
    <source>
        <dbReference type="SAM" id="MobiDB-lite"/>
    </source>
</evidence>
<reference evidence="2" key="1">
    <citation type="journal article" date="2002" name="Nature">
        <title>The genome sequence and structure of rice chromosome 1.</title>
        <authorList>
            <person name="Sasaki T."/>
            <person name="Matsumoto T."/>
            <person name="Yamamoto K."/>
            <person name="Sakata K."/>
            <person name="Baba T."/>
            <person name="Katayose Y."/>
            <person name="Wu J."/>
            <person name="Niimura Y."/>
            <person name="Cheng Z."/>
            <person name="Nagamura Y."/>
            <person name="Antonio B.A."/>
            <person name="Kanamori H."/>
            <person name="Hosokawa S."/>
            <person name="Masukawa M."/>
            <person name="Arikawa K."/>
            <person name="Chiden Y."/>
            <person name="Hayashi M."/>
            <person name="Okamoto M."/>
            <person name="Ando T."/>
            <person name="Aoki H."/>
            <person name="Arita K."/>
            <person name="Hamada M."/>
            <person name="Harada C."/>
            <person name="Hijishita S."/>
            <person name="Honda M."/>
            <person name="Ichikawa Y."/>
            <person name="Idonuma A."/>
            <person name="Iijima M."/>
            <person name="Ikeda M."/>
            <person name="Ikeno M."/>
            <person name="Itoh S."/>
            <person name="Itoh T."/>
            <person name="Itoh Y."/>
            <person name="Itoh Y."/>
            <person name="Iwabuchi A."/>
            <person name="Kamiya K."/>
            <person name="Karasawa W."/>
            <person name="Katagiri S."/>
            <person name="Kikuta A."/>
            <person name="Kobayashi N."/>
            <person name="Kono I."/>
            <person name="Machita K."/>
            <person name="Maehara T."/>
            <person name="Mizuno H."/>
            <person name="Mizubayashi T."/>
            <person name="Mukai Y."/>
            <person name="Nagasaki H."/>
            <person name="Nakashima M."/>
            <person name="Nakama Y."/>
            <person name="Nakamichi Y."/>
            <person name="Nakamura M."/>
            <person name="Namiki N."/>
            <person name="Negishi M."/>
            <person name="Ohta I."/>
            <person name="Ono N."/>
            <person name="Saji S."/>
            <person name="Sakai K."/>
            <person name="Shibata M."/>
            <person name="Shimokawa T."/>
            <person name="Shomura A."/>
            <person name="Song J."/>
            <person name="Takazaki Y."/>
            <person name="Terasawa K."/>
            <person name="Tsuji K."/>
            <person name="Waki K."/>
            <person name="Yamagata H."/>
            <person name="Yamane H."/>
            <person name="Yoshiki S."/>
            <person name="Yoshihara R."/>
            <person name="Yukawa K."/>
            <person name="Zhong H."/>
            <person name="Iwama H."/>
            <person name="Endo T."/>
            <person name="Ito H."/>
            <person name="Hahn J.H."/>
            <person name="Kim H.I."/>
            <person name="Eun M.Y."/>
            <person name="Yano M."/>
            <person name="Jiang J."/>
            <person name="Gojobori T."/>
        </authorList>
    </citation>
    <scope>NUCLEOTIDE SEQUENCE [LARGE SCALE GENOMIC DNA]</scope>
</reference>
<gene>
    <name evidence="2" type="primary">P0434B04.13</name>
</gene>
<protein>
    <submittedName>
        <fullName evidence="2">Uncharacterized protein</fullName>
    </submittedName>
</protein>
<dbReference type="Proteomes" id="UP000817658">
    <property type="component" value="Chromosome 1"/>
</dbReference>
<sequence>MRWLPPPPSPVRPDLGGREVSTAATTLPSPRRGQIWEREGRGAASAPPPSLPLLRPDLGAGGREGELPSPLLRRGHLVRAATVAPHPPARARSGGREGEPPPPSPLLRRRRCSLFSSQI</sequence>
<dbReference type="AlphaFoldDB" id="Q5ZEE2"/>
<name>Q5ZEE2_ORYSJ</name>